<dbReference type="EMBL" id="WBWX01000003">
    <property type="protein sequence ID" value="KAB2798942.1"/>
    <property type="molecule type" value="Genomic_DNA"/>
</dbReference>
<proteinExistence type="predicted"/>
<name>A0A6I0DNP1_BRUAN</name>
<reference evidence="1 2" key="1">
    <citation type="submission" date="2019-09" db="EMBL/GenBank/DDBJ databases">
        <title>Taxonomic organization of the family Brucellaceae based on a phylogenomic approach.</title>
        <authorList>
            <person name="Leclercq S."/>
            <person name="Cloeckaert A."/>
            <person name="Zygmunt M.S."/>
        </authorList>
    </citation>
    <scope>NUCLEOTIDE SEQUENCE [LARGE SCALE GENOMIC DNA]</scope>
    <source>
        <strain evidence="1 2">CCUG 34461</strain>
    </source>
</reference>
<dbReference type="AlphaFoldDB" id="A0A6I0DNP1"/>
<evidence type="ECO:0000313" key="1">
    <source>
        <dbReference type="EMBL" id="KAB2798942.1"/>
    </source>
</evidence>
<protein>
    <submittedName>
        <fullName evidence="1">Uncharacterized protein</fullName>
    </submittedName>
</protein>
<dbReference type="RefSeq" id="WP_151576495.1">
    <property type="nucleotide sequence ID" value="NZ_WBWX01000003.1"/>
</dbReference>
<evidence type="ECO:0000313" key="2">
    <source>
        <dbReference type="Proteomes" id="UP000441102"/>
    </source>
</evidence>
<gene>
    <name evidence="1" type="ORF">F9L06_10075</name>
</gene>
<organism evidence="1 2">
    <name type="scientific">Brucella anthropi</name>
    <name type="common">Ochrobactrum anthropi</name>
    <dbReference type="NCBI Taxonomy" id="529"/>
    <lineage>
        <taxon>Bacteria</taxon>
        <taxon>Pseudomonadati</taxon>
        <taxon>Pseudomonadota</taxon>
        <taxon>Alphaproteobacteria</taxon>
        <taxon>Hyphomicrobiales</taxon>
        <taxon>Brucellaceae</taxon>
        <taxon>Brucella/Ochrobactrum group</taxon>
        <taxon>Brucella</taxon>
    </lineage>
</organism>
<sequence>MSRKLQRGEPLKTAVDAIVIILNKGMIFHNHKCQSWAWMAGWHIRTLDNEARAGRLFKAIPFEGTNT</sequence>
<accession>A0A6I0DNP1</accession>
<dbReference type="Proteomes" id="UP000441102">
    <property type="component" value="Unassembled WGS sequence"/>
</dbReference>
<comment type="caution">
    <text evidence="1">The sequence shown here is derived from an EMBL/GenBank/DDBJ whole genome shotgun (WGS) entry which is preliminary data.</text>
</comment>